<protein>
    <submittedName>
        <fullName evidence="1">Carboxypeptidase-like regulatory domain-containing protein</fullName>
    </submittedName>
</protein>
<evidence type="ECO:0000313" key="1">
    <source>
        <dbReference type="EMBL" id="MEM0542605.1"/>
    </source>
</evidence>
<accession>A0ABU9N4R6</accession>
<name>A0ABU9N4R6_9FLAO</name>
<dbReference type="Pfam" id="PF13620">
    <property type="entry name" value="CarboxypepD_reg"/>
    <property type="match status" value="1"/>
</dbReference>
<keyword evidence="2" id="KW-1185">Reference proteome</keyword>
<gene>
    <name evidence="1" type="ORF">WFZ85_08240</name>
</gene>
<proteinExistence type="predicted"/>
<evidence type="ECO:0000313" key="2">
    <source>
        <dbReference type="Proteomes" id="UP001460072"/>
    </source>
</evidence>
<dbReference type="EMBL" id="JBCGDO010000009">
    <property type="protein sequence ID" value="MEM0542605.1"/>
    <property type="molecule type" value="Genomic_DNA"/>
</dbReference>
<dbReference type="Gene3D" id="2.60.40.1120">
    <property type="entry name" value="Carboxypeptidase-like, regulatory domain"/>
    <property type="match status" value="1"/>
</dbReference>
<dbReference type="InterPro" id="IPR008969">
    <property type="entry name" value="CarboxyPept-like_regulatory"/>
</dbReference>
<organism evidence="1 2">
    <name type="scientific">Flavobacterium aureirubrum</name>
    <dbReference type="NCBI Taxonomy" id="3133147"/>
    <lineage>
        <taxon>Bacteria</taxon>
        <taxon>Pseudomonadati</taxon>
        <taxon>Bacteroidota</taxon>
        <taxon>Flavobacteriia</taxon>
        <taxon>Flavobacteriales</taxon>
        <taxon>Flavobacteriaceae</taxon>
        <taxon>Flavobacterium</taxon>
    </lineage>
</organism>
<sequence length="306" mass="34965">MNAKQLDELSMQKVVEKLWTNTTPSILALFPEIETIKGQYKTNIDLLDNFYNGQNTNRTGTALSKEEIRTVMSQQAYTIAAKTCAYAIAIDDEELQMKVTYTYSSFVELRQAVVANTCQEIFDIARDLVTELTPYGVSEASLNELRESIRQFRAIQPKTREGIVDKKLFTSQIADLFEENRKLLFRMDQLVEMVRFEQPLFYEQFNSSRKIIETGNRKLSLRGNITDELGQPIKDVKITVETKKPVSATSTDKGNYQFKGIPGGVWAVTYSKLGYKDQKEFLAFTPNQRVDFSPVLQQEVQKQAVS</sequence>
<dbReference type="SUPFAM" id="SSF49464">
    <property type="entry name" value="Carboxypeptidase regulatory domain-like"/>
    <property type="match status" value="1"/>
</dbReference>
<dbReference type="Proteomes" id="UP001460072">
    <property type="component" value="Unassembled WGS sequence"/>
</dbReference>
<reference evidence="1 2" key="1">
    <citation type="submission" date="2024-03" db="EMBL/GenBank/DDBJ databases">
        <title>Two novel species of the genus Flavobacterium exhibiting potentially degradation of complex polysaccharides.</title>
        <authorList>
            <person name="Lian X."/>
        </authorList>
    </citation>
    <scope>NUCLEOTIDE SEQUENCE [LARGE SCALE GENOMIC DNA]</scope>
    <source>
        <strain evidence="2">j3</strain>
    </source>
</reference>
<dbReference type="RefSeq" id="WP_342695813.1">
    <property type="nucleotide sequence ID" value="NZ_JBCGDO010000009.1"/>
</dbReference>
<comment type="caution">
    <text evidence="1">The sequence shown here is derived from an EMBL/GenBank/DDBJ whole genome shotgun (WGS) entry which is preliminary data.</text>
</comment>